<dbReference type="PANTHER" id="PTHR11669">
    <property type="entry name" value="REPLICATION FACTOR C / DNA POLYMERASE III GAMMA-TAU SUBUNIT"/>
    <property type="match status" value="1"/>
</dbReference>
<dbReference type="EMBL" id="CP053381">
    <property type="protein sequence ID" value="QTP54570.1"/>
    <property type="molecule type" value="Genomic_DNA"/>
</dbReference>
<dbReference type="PANTHER" id="PTHR11669:SF8">
    <property type="entry name" value="DNA POLYMERASE III SUBUNIT DELTA"/>
    <property type="match status" value="1"/>
</dbReference>
<dbReference type="InterPro" id="IPR015199">
    <property type="entry name" value="DNA_pol_III_delta_C"/>
</dbReference>
<reference evidence="9 10" key="1">
    <citation type="journal article" date="2021" name="Front. Microbiol.">
        <title>Aerobic Denitrification and Heterotrophic Sulfur Oxidation in the Genus Halomonas Revealed by Six Novel Species Characterizations and Genome-Based Analysis.</title>
        <authorList>
            <person name="Wang L."/>
            <person name="Shao Z."/>
        </authorList>
    </citation>
    <scope>NUCLEOTIDE SEQUENCE [LARGE SCALE GENOMIC DNA]</scope>
    <source>
        <strain evidence="9 10">MCCC 1A11059</strain>
    </source>
</reference>
<dbReference type="EC" id="2.7.7.7" evidence="1"/>
<protein>
    <recommendedName>
        <fullName evidence="2">DNA polymerase III subunit delta'</fullName>
        <ecNumber evidence="1">2.7.7.7</ecNumber>
    </recommendedName>
</protein>
<evidence type="ECO:0000256" key="3">
    <source>
        <dbReference type="ARBA" id="ARBA00022679"/>
    </source>
</evidence>
<evidence type="ECO:0000256" key="1">
    <source>
        <dbReference type="ARBA" id="ARBA00012417"/>
    </source>
</evidence>
<evidence type="ECO:0000313" key="10">
    <source>
        <dbReference type="Proteomes" id="UP000671868"/>
    </source>
</evidence>
<evidence type="ECO:0000256" key="7">
    <source>
        <dbReference type="ARBA" id="ARBA00049244"/>
    </source>
</evidence>
<name>A0ABX7W4D2_9GAMM</name>
<evidence type="ECO:0000256" key="2">
    <source>
        <dbReference type="ARBA" id="ARBA00014363"/>
    </source>
</evidence>
<keyword evidence="4 9" id="KW-0548">Nucleotidyltransferase</keyword>
<keyword evidence="10" id="KW-1185">Reference proteome</keyword>
<accession>A0ABX7W4D2</accession>
<evidence type="ECO:0000256" key="6">
    <source>
        <dbReference type="ARBA" id="ARBA00022932"/>
    </source>
</evidence>
<evidence type="ECO:0000259" key="8">
    <source>
        <dbReference type="Pfam" id="PF09115"/>
    </source>
</evidence>
<evidence type="ECO:0000313" key="9">
    <source>
        <dbReference type="EMBL" id="QTP54570.1"/>
    </source>
</evidence>
<dbReference type="RefSeq" id="WP_197450475.1">
    <property type="nucleotide sequence ID" value="NZ_CP053381.1"/>
</dbReference>
<keyword evidence="3 9" id="KW-0808">Transferase</keyword>
<keyword evidence="5" id="KW-0235">DNA replication</keyword>
<proteinExistence type="predicted"/>
<dbReference type="InterPro" id="IPR004622">
    <property type="entry name" value="DNA_pol_HolB"/>
</dbReference>
<dbReference type="InterPro" id="IPR050238">
    <property type="entry name" value="DNA_Rep/Repair_Clamp_Loader"/>
</dbReference>
<gene>
    <name evidence="9" type="ORF">HNO51_07670</name>
</gene>
<evidence type="ECO:0000256" key="5">
    <source>
        <dbReference type="ARBA" id="ARBA00022705"/>
    </source>
</evidence>
<organism evidence="9 10">
    <name type="scientific">Billgrantia sulfidoxydans</name>
    <dbReference type="NCBI Taxonomy" id="2733484"/>
    <lineage>
        <taxon>Bacteria</taxon>
        <taxon>Pseudomonadati</taxon>
        <taxon>Pseudomonadota</taxon>
        <taxon>Gammaproteobacteria</taxon>
        <taxon>Oceanospirillales</taxon>
        <taxon>Halomonadaceae</taxon>
        <taxon>Billgrantia</taxon>
    </lineage>
</organism>
<dbReference type="SUPFAM" id="SSF52540">
    <property type="entry name" value="P-loop containing nucleoside triphosphate hydrolases"/>
    <property type="match status" value="1"/>
</dbReference>
<feature type="domain" description="DNA polymerase III delta subunit C-terminal" evidence="8">
    <location>
        <begin position="225"/>
        <end position="336"/>
    </location>
</feature>
<dbReference type="Gene3D" id="1.20.272.10">
    <property type="match status" value="1"/>
</dbReference>
<dbReference type="Pfam" id="PF09115">
    <property type="entry name" value="DNApol3-delta_C"/>
    <property type="match status" value="1"/>
</dbReference>
<dbReference type="NCBIfam" id="NF004310">
    <property type="entry name" value="PRK05707.1"/>
    <property type="match status" value="1"/>
</dbReference>
<dbReference type="Pfam" id="PF13177">
    <property type="entry name" value="DNA_pol3_delta2"/>
    <property type="match status" value="1"/>
</dbReference>
<dbReference type="InterPro" id="IPR027417">
    <property type="entry name" value="P-loop_NTPase"/>
</dbReference>
<keyword evidence="6" id="KW-0239">DNA-directed DNA polymerase</keyword>
<dbReference type="Proteomes" id="UP000671868">
    <property type="component" value="Chromosome"/>
</dbReference>
<comment type="catalytic activity">
    <reaction evidence="7">
        <text>DNA(n) + a 2'-deoxyribonucleoside 5'-triphosphate = DNA(n+1) + diphosphate</text>
        <dbReference type="Rhea" id="RHEA:22508"/>
        <dbReference type="Rhea" id="RHEA-COMP:17339"/>
        <dbReference type="Rhea" id="RHEA-COMP:17340"/>
        <dbReference type="ChEBI" id="CHEBI:33019"/>
        <dbReference type="ChEBI" id="CHEBI:61560"/>
        <dbReference type="ChEBI" id="CHEBI:173112"/>
        <dbReference type="EC" id="2.7.7.7"/>
    </reaction>
</comment>
<dbReference type="Gene3D" id="3.40.50.300">
    <property type="entry name" value="P-loop containing nucleotide triphosphate hydrolases"/>
    <property type="match status" value="1"/>
</dbReference>
<sequence length="341" mass="37791">MPGRASEGVAVSEPSLPIPLPWHEPLWRRFLALYRGARLPHALLLSGPHGVGKQRFADALVAQLLCTSPGEVACGQCHGCRMLASGYHPDLLRVSPDEGKRQIRIDPIREVNAFVAQTAQQGGHRVIVLSPAEAMNVAAANALLKSLEEPGERTQFVLLADVPSRMLATIRSRCQHWSLPSPSPEHSLAWLGEQLGSREEAAFWYRVSGGLPLLAVELATPDSRALRNQLHETFDALVRGAEPVAEAARLDRQSLESILWYGIAWLEDLIRLGLSGEADEVRNPDLLPLFRQAVKNARVQDWFRLLDFAREQRRLLAAGGNPNPQLVLEAWLVRWSTLLRS</sequence>
<dbReference type="GO" id="GO:0003887">
    <property type="term" value="F:DNA-directed DNA polymerase activity"/>
    <property type="evidence" value="ECO:0007669"/>
    <property type="project" value="UniProtKB-EC"/>
</dbReference>
<dbReference type="NCBIfam" id="TIGR00678">
    <property type="entry name" value="holB"/>
    <property type="match status" value="1"/>
</dbReference>
<evidence type="ECO:0000256" key="4">
    <source>
        <dbReference type="ARBA" id="ARBA00022695"/>
    </source>
</evidence>